<sequence length="595" mass="67293">DYIACTIALLTTTPFKLLRSQLSTLPDLSMPDGHTPLFDVMTPKIFISYFRRLRSLQLYYLSQFITPQGTHMITWNVYLSNLSSRKGHRVLSHKWFNDIHQCVTVPGSNSLLLDQFSSDAIPSNIDLVPAFGSSRKSMKWIVTLDDDGSPLFGKQLSKQQYSCKIVHWSSDYVARPNDVITLTPCPGCSKHADLDETVSAYCDHLDIQPNYSPMDVVTLPPPSFSSSLDSVASLAFAASPLATPPDNHYCFYTDGSLINLGTPDFSMGWSWIQVLDGAGFFQSVAAYAHGIIHNWPSSTRAEIAAIHAALTVTPPSSTVTIYTDSQSAIDGLRLCATFSYSNSRLYYKTTNFELWAIIEHLISSKSLSVTAVKVKGHSGNFYNDYADSLANSAHTSSSAILLSDLELVSPHDFILKYDDILCESNPRRLFKQYSQMLWMHRLTHLSRFNFTIILSSISDFIIDWDLTWFSLNSEPQYDASFTRAHASSHHTFKFKLFLEDLPTLEHLKRIRPDLYIDILSCRSCLDSKEDFMHLFMCKHRRIAMEQILLAYQKHFINKLQEAGDLVKKDPSLIINKFKSLPCWSFSSSNWASYSL</sequence>
<dbReference type="GO" id="GO:0003676">
    <property type="term" value="F:nucleic acid binding"/>
    <property type="evidence" value="ECO:0007669"/>
    <property type="project" value="InterPro"/>
</dbReference>
<dbReference type="VEuPathDB" id="FungiDB:RhiirFUN_008529"/>
<dbReference type="GO" id="GO:0004523">
    <property type="term" value="F:RNA-DNA hybrid ribonuclease activity"/>
    <property type="evidence" value="ECO:0007669"/>
    <property type="project" value="InterPro"/>
</dbReference>
<accession>A0A2N0NL29</accession>
<comment type="caution">
    <text evidence="2">The sequence shown here is derived from an EMBL/GenBank/DDBJ whole genome shotgun (WGS) entry which is preliminary data.</text>
</comment>
<dbReference type="VEuPathDB" id="FungiDB:FUN_010686"/>
<dbReference type="Gene3D" id="3.30.420.10">
    <property type="entry name" value="Ribonuclease H-like superfamily/Ribonuclease H"/>
    <property type="match status" value="1"/>
</dbReference>
<dbReference type="InterPro" id="IPR012337">
    <property type="entry name" value="RNaseH-like_sf"/>
</dbReference>
<reference evidence="2 3" key="1">
    <citation type="submission" date="2016-04" db="EMBL/GenBank/DDBJ databases">
        <title>Genome analyses suggest a sexual origin of heterokaryosis in a supposedly ancient asexual fungus.</title>
        <authorList>
            <person name="Ropars J."/>
            <person name="Sedzielewska K."/>
            <person name="Noel J."/>
            <person name="Charron P."/>
            <person name="Farinelli L."/>
            <person name="Marton T."/>
            <person name="Kruger M."/>
            <person name="Pelin A."/>
            <person name="Brachmann A."/>
            <person name="Corradi N."/>
        </authorList>
    </citation>
    <scope>NUCLEOTIDE SEQUENCE [LARGE SCALE GENOMIC DNA]</scope>
    <source>
        <strain evidence="2 3">A5</strain>
    </source>
</reference>
<protein>
    <recommendedName>
        <fullName evidence="1">RNase H type-1 domain-containing protein</fullName>
    </recommendedName>
</protein>
<evidence type="ECO:0000313" key="2">
    <source>
        <dbReference type="EMBL" id="PKB95277.1"/>
    </source>
</evidence>
<dbReference type="EMBL" id="LLXJ01004940">
    <property type="protein sequence ID" value="PKB95277.1"/>
    <property type="molecule type" value="Genomic_DNA"/>
</dbReference>
<organism evidence="2 3">
    <name type="scientific">Rhizophagus irregularis</name>
    <dbReference type="NCBI Taxonomy" id="588596"/>
    <lineage>
        <taxon>Eukaryota</taxon>
        <taxon>Fungi</taxon>
        <taxon>Fungi incertae sedis</taxon>
        <taxon>Mucoromycota</taxon>
        <taxon>Glomeromycotina</taxon>
        <taxon>Glomeromycetes</taxon>
        <taxon>Glomerales</taxon>
        <taxon>Glomeraceae</taxon>
        <taxon>Rhizophagus</taxon>
    </lineage>
</organism>
<reference evidence="2 3" key="2">
    <citation type="submission" date="2017-09" db="EMBL/GenBank/DDBJ databases">
        <title>Extensive intraspecific genome diversity in a model arbuscular mycorrhizal fungus.</title>
        <authorList>
            <person name="Chen E.C."/>
            <person name="Morin E."/>
            <person name="Beaudet D."/>
            <person name="Noel J."/>
            <person name="Ndikumana S."/>
            <person name="Charron P."/>
            <person name="St-Onge C."/>
            <person name="Giorgi J."/>
            <person name="Grigoriev I.V."/>
            <person name="Roux C."/>
            <person name="Martin F.M."/>
            <person name="Corradi N."/>
        </authorList>
    </citation>
    <scope>NUCLEOTIDE SEQUENCE [LARGE SCALE GENOMIC DNA]</scope>
    <source>
        <strain evidence="2 3">A5</strain>
    </source>
</reference>
<dbReference type="InterPro" id="IPR002156">
    <property type="entry name" value="RNaseH_domain"/>
</dbReference>
<feature type="domain" description="RNase H type-1" evidence="1">
    <location>
        <begin position="245"/>
        <end position="395"/>
    </location>
</feature>
<feature type="non-terminal residue" evidence="2">
    <location>
        <position position="595"/>
    </location>
</feature>
<gene>
    <name evidence="2" type="ORF">RhiirA5_386116</name>
</gene>
<proteinExistence type="predicted"/>
<dbReference type="Proteomes" id="UP000232722">
    <property type="component" value="Unassembled WGS sequence"/>
</dbReference>
<dbReference type="InterPro" id="IPR036397">
    <property type="entry name" value="RNaseH_sf"/>
</dbReference>
<dbReference type="PROSITE" id="PS50879">
    <property type="entry name" value="RNASE_H_1"/>
    <property type="match status" value="1"/>
</dbReference>
<evidence type="ECO:0000313" key="3">
    <source>
        <dbReference type="Proteomes" id="UP000232722"/>
    </source>
</evidence>
<evidence type="ECO:0000259" key="1">
    <source>
        <dbReference type="PROSITE" id="PS50879"/>
    </source>
</evidence>
<dbReference type="SUPFAM" id="SSF53098">
    <property type="entry name" value="Ribonuclease H-like"/>
    <property type="match status" value="1"/>
</dbReference>
<dbReference type="Pfam" id="PF00075">
    <property type="entry name" value="RNase_H"/>
    <property type="match status" value="1"/>
</dbReference>
<name>A0A2N0NL29_9GLOM</name>
<dbReference type="AlphaFoldDB" id="A0A2N0NL29"/>
<feature type="non-terminal residue" evidence="2">
    <location>
        <position position="1"/>
    </location>
</feature>